<gene>
    <name evidence="1" type="ORF">SAMN02745724_01852</name>
</gene>
<reference evidence="1 2" key="1">
    <citation type="submission" date="2016-10" db="EMBL/GenBank/DDBJ databases">
        <authorList>
            <person name="de Groot N.N."/>
        </authorList>
    </citation>
    <scope>NUCLEOTIDE SEQUENCE [LARGE SCALE GENOMIC DNA]</scope>
    <source>
        <strain evidence="1 2">DSM 6059</strain>
    </source>
</reference>
<evidence type="ECO:0000313" key="1">
    <source>
        <dbReference type="EMBL" id="SFC52318.1"/>
    </source>
</evidence>
<dbReference type="Proteomes" id="UP000198862">
    <property type="component" value="Unassembled WGS sequence"/>
</dbReference>
<dbReference type="STRING" id="1123010.SAMN02745724_01852"/>
<accession>A0A1I1K0N5</accession>
<keyword evidence="2" id="KW-1185">Reference proteome</keyword>
<dbReference type="EMBL" id="FOLO01000011">
    <property type="protein sequence ID" value="SFC52318.1"/>
    <property type="molecule type" value="Genomic_DNA"/>
</dbReference>
<organism evidence="1 2">
    <name type="scientific">Pseudoalteromonas denitrificans DSM 6059</name>
    <dbReference type="NCBI Taxonomy" id="1123010"/>
    <lineage>
        <taxon>Bacteria</taxon>
        <taxon>Pseudomonadati</taxon>
        <taxon>Pseudomonadota</taxon>
        <taxon>Gammaproteobacteria</taxon>
        <taxon>Alteromonadales</taxon>
        <taxon>Pseudoalteromonadaceae</taxon>
        <taxon>Pseudoalteromonas</taxon>
    </lineage>
</organism>
<evidence type="ECO:0000313" key="2">
    <source>
        <dbReference type="Proteomes" id="UP000198862"/>
    </source>
</evidence>
<sequence length="190" mass="21317">MIQNLITNKLGLFVIVLTSLWIATDINSRLSITSETANRNTLIDAVVAFKPPQLSKVHFLDLKMAYKKYQSENVDSKPIQNIGMSEQDQARQKGELSNLFIGENKLTLKAVINRNISESNTTVKAKQLVALILIENVKSGESEIKRFSHNDQMQGFVLTIDKNTQVNFTKRLKGGEQKVTLTMYDKGVSS</sequence>
<dbReference type="AlphaFoldDB" id="A0A1I1K0N5"/>
<name>A0A1I1K0N5_9GAMM</name>
<protein>
    <submittedName>
        <fullName evidence="1">Uncharacterized protein</fullName>
    </submittedName>
</protein>
<dbReference type="RefSeq" id="WP_091983036.1">
    <property type="nucleotide sequence ID" value="NZ_FOLO01000011.1"/>
</dbReference>
<proteinExistence type="predicted"/>